<gene>
    <name evidence="3" type="ORF">WG66_3284</name>
</gene>
<protein>
    <recommendedName>
        <fullName evidence="2">DUF6534 domain-containing protein</fullName>
    </recommendedName>
</protein>
<dbReference type="PANTHER" id="PTHR40465:SF1">
    <property type="entry name" value="DUF6534 DOMAIN-CONTAINING PROTEIN"/>
    <property type="match status" value="1"/>
</dbReference>
<reference evidence="3 4" key="1">
    <citation type="submission" date="2015-12" db="EMBL/GenBank/DDBJ databases">
        <title>Draft genome sequence of Moniliophthora roreri, the causal agent of frosty pod rot of cacao.</title>
        <authorList>
            <person name="Aime M.C."/>
            <person name="Diaz-Valderrama J.R."/>
            <person name="Kijpornyongpan T."/>
            <person name="Phillips-Mora W."/>
        </authorList>
    </citation>
    <scope>NUCLEOTIDE SEQUENCE [LARGE SCALE GENOMIC DNA]</scope>
    <source>
        <strain evidence="3 4">MCA 2952</strain>
    </source>
</reference>
<feature type="transmembrane region" description="Helical" evidence="1">
    <location>
        <begin position="121"/>
        <end position="149"/>
    </location>
</feature>
<feature type="transmembrane region" description="Helical" evidence="1">
    <location>
        <begin position="14"/>
        <end position="39"/>
    </location>
</feature>
<evidence type="ECO:0000313" key="3">
    <source>
        <dbReference type="EMBL" id="KTB44139.1"/>
    </source>
</evidence>
<organism evidence="3 4">
    <name type="scientific">Moniliophthora roreri</name>
    <name type="common">Frosty pod rot fungus</name>
    <name type="synonym">Monilia roreri</name>
    <dbReference type="NCBI Taxonomy" id="221103"/>
    <lineage>
        <taxon>Eukaryota</taxon>
        <taxon>Fungi</taxon>
        <taxon>Dikarya</taxon>
        <taxon>Basidiomycota</taxon>
        <taxon>Agaricomycotina</taxon>
        <taxon>Agaricomycetes</taxon>
        <taxon>Agaricomycetidae</taxon>
        <taxon>Agaricales</taxon>
        <taxon>Marasmiineae</taxon>
        <taxon>Marasmiaceae</taxon>
        <taxon>Moniliophthora</taxon>
    </lineage>
</organism>
<keyword evidence="1" id="KW-1133">Transmembrane helix</keyword>
<feature type="domain" description="DUF6534" evidence="2">
    <location>
        <begin position="178"/>
        <end position="282"/>
    </location>
</feature>
<dbReference type="AlphaFoldDB" id="A0A0W0G6F0"/>
<keyword evidence="1" id="KW-0812">Transmembrane</keyword>
<sequence length="354" mass="40026">MDTSSITVDPGSTFGSFLVTIILSSCLYGVTCLQTWYFFRHYNDRLLLRGVVLAILILETLHEIMAIHAVYYYLIINYANPLASLDIVWSVIGLIAVTDALNTIVHLFYTAQIYKISNKKGWWICVILCLLKMVQLVVEWVASSIYIMVGGVQMHSYMLYFENETLMTMAVITHTIAAAEDVICASAISYYLHKGRSGIKSTDTLINKLIVHAINNGALTRYFVFLFYQPISFIEDANSVVGICPLILMVSRQNNLLYTGTFTIVGKLYSNSILSTLNSRQYHKQIMLPTTVDTSSSSFVAGRNLDTTRSTYTADTHTTNMTRPEIQILVERQSNLYHYRQNDMELSDMKVNLA</sequence>
<comment type="caution">
    <text evidence="3">The sequence shown here is derived from an EMBL/GenBank/DDBJ whole genome shotgun (WGS) entry which is preliminary data.</text>
</comment>
<keyword evidence="1" id="KW-0472">Membrane</keyword>
<proteinExistence type="predicted"/>
<dbReference type="InterPro" id="IPR045339">
    <property type="entry name" value="DUF6534"/>
</dbReference>
<dbReference type="PANTHER" id="PTHR40465">
    <property type="entry name" value="CHROMOSOME 1, WHOLE GENOME SHOTGUN SEQUENCE"/>
    <property type="match status" value="1"/>
</dbReference>
<evidence type="ECO:0000313" key="4">
    <source>
        <dbReference type="Proteomes" id="UP000054988"/>
    </source>
</evidence>
<feature type="transmembrane region" description="Helical" evidence="1">
    <location>
        <begin position="51"/>
        <end position="75"/>
    </location>
</feature>
<name>A0A0W0G6F0_MONRR</name>
<dbReference type="EMBL" id="LATX01000990">
    <property type="protein sequence ID" value="KTB44139.1"/>
    <property type="molecule type" value="Genomic_DNA"/>
</dbReference>
<feature type="transmembrane region" description="Helical" evidence="1">
    <location>
        <begin position="87"/>
        <end position="109"/>
    </location>
</feature>
<evidence type="ECO:0000259" key="2">
    <source>
        <dbReference type="Pfam" id="PF20152"/>
    </source>
</evidence>
<accession>A0A0W0G6F0</accession>
<dbReference type="Pfam" id="PF20152">
    <property type="entry name" value="DUF6534"/>
    <property type="match status" value="1"/>
</dbReference>
<evidence type="ECO:0000256" key="1">
    <source>
        <dbReference type="SAM" id="Phobius"/>
    </source>
</evidence>
<dbReference type="Proteomes" id="UP000054988">
    <property type="component" value="Unassembled WGS sequence"/>
</dbReference>